<comment type="caution">
    <text evidence="7">The sequence shown here is derived from an EMBL/GenBank/DDBJ whole genome shotgun (WGS) entry which is preliminary data.</text>
</comment>
<gene>
    <name evidence="7" type="ORF">SDC9_78698</name>
</gene>
<keyword evidence="5 6" id="KW-0472">Membrane</keyword>
<dbReference type="SUPFAM" id="SSF54523">
    <property type="entry name" value="Pili subunits"/>
    <property type="match status" value="1"/>
</dbReference>
<dbReference type="Gene3D" id="3.30.700.10">
    <property type="entry name" value="Glycoprotein, Type 4 Pilin"/>
    <property type="match status" value="1"/>
</dbReference>
<protein>
    <recommendedName>
        <fullName evidence="8">Type II secretion system protein G</fullName>
    </recommendedName>
</protein>
<dbReference type="GO" id="GO:0016020">
    <property type="term" value="C:membrane"/>
    <property type="evidence" value="ECO:0007669"/>
    <property type="project" value="UniProtKB-SubCell"/>
</dbReference>
<dbReference type="InterPro" id="IPR045584">
    <property type="entry name" value="Pilin-like"/>
</dbReference>
<reference evidence="7" key="1">
    <citation type="submission" date="2019-08" db="EMBL/GenBank/DDBJ databases">
        <authorList>
            <person name="Kucharzyk K."/>
            <person name="Murdoch R.W."/>
            <person name="Higgins S."/>
            <person name="Loffler F."/>
        </authorList>
    </citation>
    <scope>NUCLEOTIDE SEQUENCE</scope>
</reference>
<name>A0A644YUX2_9ZZZZ</name>
<dbReference type="NCBIfam" id="TIGR02532">
    <property type="entry name" value="IV_pilin_GFxxxE"/>
    <property type="match status" value="1"/>
</dbReference>
<dbReference type="PROSITE" id="PS00409">
    <property type="entry name" value="PROKAR_NTER_METHYL"/>
    <property type="match status" value="1"/>
</dbReference>
<dbReference type="InterPro" id="IPR000983">
    <property type="entry name" value="Bac_GSPG_pilin"/>
</dbReference>
<evidence type="ECO:0000256" key="4">
    <source>
        <dbReference type="ARBA" id="ARBA00022989"/>
    </source>
</evidence>
<dbReference type="AlphaFoldDB" id="A0A644YUX2"/>
<comment type="subcellular location">
    <subcellularLocation>
        <location evidence="1">Membrane</location>
        <topology evidence="1">Single-pass membrane protein</topology>
    </subcellularLocation>
</comment>
<dbReference type="InterPro" id="IPR012902">
    <property type="entry name" value="N_methyl_site"/>
</dbReference>
<dbReference type="PANTHER" id="PTHR30093">
    <property type="entry name" value="GENERAL SECRETION PATHWAY PROTEIN G"/>
    <property type="match status" value="1"/>
</dbReference>
<evidence type="ECO:0000313" key="7">
    <source>
        <dbReference type="EMBL" id="MPM32139.1"/>
    </source>
</evidence>
<organism evidence="7">
    <name type="scientific">bioreactor metagenome</name>
    <dbReference type="NCBI Taxonomy" id="1076179"/>
    <lineage>
        <taxon>unclassified sequences</taxon>
        <taxon>metagenomes</taxon>
        <taxon>ecological metagenomes</taxon>
    </lineage>
</organism>
<keyword evidence="3 6" id="KW-0812">Transmembrane</keyword>
<dbReference type="Pfam" id="PF07963">
    <property type="entry name" value="N_methyl"/>
    <property type="match status" value="1"/>
</dbReference>
<dbReference type="GO" id="GO:0015627">
    <property type="term" value="C:type II protein secretion system complex"/>
    <property type="evidence" value="ECO:0007669"/>
    <property type="project" value="InterPro"/>
</dbReference>
<dbReference type="PRINTS" id="PR00813">
    <property type="entry name" value="BCTERIALGSPG"/>
</dbReference>
<evidence type="ECO:0000256" key="2">
    <source>
        <dbReference type="ARBA" id="ARBA00022481"/>
    </source>
</evidence>
<accession>A0A644YUX2</accession>
<dbReference type="EMBL" id="VSSQ01006279">
    <property type="protein sequence ID" value="MPM32139.1"/>
    <property type="molecule type" value="Genomic_DNA"/>
</dbReference>
<evidence type="ECO:0000256" key="5">
    <source>
        <dbReference type="ARBA" id="ARBA00023136"/>
    </source>
</evidence>
<evidence type="ECO:0000256" key="3">
    <source>
        <dbReference type="ARBA" id="ARBA00022692"/>
    </source>
</evidence>
<proteinExistence type="predicted"/>
<keyword evidence="2" id="KW-0488">Methylation</keyword>
<dbReference type="PANTHER" id="PTHR30093:SF44">
    <property type="entry name" value="TYPE II SECRETION SYSTEM CORE PROTEIN G"/>
    <property type="match status" value="1"/>
</dbReference>
<evidence type="ECO:0008006" key="8">
    <source>
        <dbReference type="Google" id="ProtNLM"/>
    </source>
</evidence>
<evidence type="ECO:0000256" key="6">
    <source>
        <dbReference type="SAM" id="Phobius"/>
    </source>
</evidence>
<evidence type="ECO:0000256" key="1">
    <source>
        <dbReference type="ARBA" id="ARBA00004167"/>
    </source>
</evidence>
<keyword evidence="4 6" id="KW-1133">Transmembrane helix</keyword>
<dbReference type="GO" id="GO:0015628">
    <property type="term" value="P:protein secretion by the type II secretion system"/>
    <property type="evidence" value="ECO:0007669"/>
    <property type="project" value="InterPro"/>
</dbReference>
<sequence length="147" mass="15820">MLKRSEGFTLLELVVVIAILAALAGIAIPRFQNANMSARGSKIIADMIACESAVNIYYTKTGNFPEDIDSLVSSYLASWPKPPIGSALVKKHDNNDLIIDVQATDYVYTKPAAGSELSIRVGRITLGGMTIEEILSTSEISLTLTDD</sequence>
<feature type="transmembrane region" description="Helical" evidence="6">
    <location>
        <begin position="7"/>
        <end position="28"/>
    </location>
</feature>